<dbReference type="Proteomes" id="UP000183407">
    <property type="component" value="Unassembled WGS sequence"/>
</dbReference>
<dbReference type="RefSeq" id="WP_073368024.1">
    <property type="nucleotide sequence ID" value="NZ_FNTL01000004.1"/>
</dbReference>
<proteinExistence type="predicted"/>
<organism evidence="1 2">
    <name type="scientific">Rhodococcus jostii</name>
    <dbReference type="NCBI Taxonomy" id="132919"/>
    <lineage>
        <taxon>Bacteria</taxon>
        <taxon>Bacillati</taxon>
        <taxon>Actinomycetota</taxon>
        <taxon>Actinomycetes</taxon>
        <taxon>Mycobacteriales</taxon>
        <taxon>Nocardiaceae</taxon>
        <taxon>Rhodococcus</taxon>
    </lineage>
</organism>
<dbReference type="EMBL" id="FNTL01000004">
    <property type="protein sequence ID" value="SEC23371.1"/>
    <property type="molecule type" value="Genomic_DNA"/>
</dbReference>
<gene>
    <name evidence="1" type="ORF">SAMN04490220_1122</name>
</gene>
<sequence>MIIVITEREIQLDDPGTFTELAVDAVGRSREKAHAAAVSAGAGVVDGDHLWIDIDFLRGLGPGTEEWNGKFAAMIAYAAGKGWTDTDDRVRAHIRWS</sequence>
<evidence type="ECO:0000313" key="1">
    <source>
        <dbReference type="EMBL" id="SEC23371.1"/>
    </source>
</evidence>
<protein>
    <submittedName>
        <fullName evidence="1">Uncharacterized protein</fullName>
    </submittedName>
</protein>
<name>A0A1H4QV56_RHOJO</name>
<dbReference type="PROSITE" id="PS50524">
    <property type="entry name" value="RDRP_DSRNA_BIR"/>
    <property type="match status" value="1"/>
</dbReference>
<dbReference type="OrthoDB" id="4481150at2"/>
<dbReference type="AlphaFoldDB" id="A0A1H4QV56"/>
<reference evidence="2" key="1">
    <citation type="submission" date="2016-10" db="EMBL/GenBank/DDBJ databases">
        <authorList>
            <person name="Varghese N."/>
        </authorList>
    </citation>
    <scope>NUCLEOTIDE SEQUENCE [LARGE SCALE GENOMIC DNA]</scope>
    <source>
        <strain evidence="2">DSM 44719</strain>
    </source>
</reference>
<accession>A0A1H4QV56</accession>
<evidence type="ECO:0000313" key="2">
    <source>
        <dbReference type="Proteomes" id="UP000183407"/>
    </source>
</evidence>